<evidence type="ECO:0000313" key="1">
    <source>
        <dbReference type="EMBL" id="CAG8471536.1"/>
    </source>
</evidence>
<evidence type="ECO:0000313" key="2">
    <source>
        <dbReference type="Proteomes" id="UP000789920"/>
    </source>
</evidence>
<organism evidence="1 2">
    <name type="scientific">Racocetra persica</name>
    <dbReference type="NCBI Taxonomy" id="160502"/>
    <lineage>
        <taxon>Eukaryota</taxon>
        <taxon>Fungi</taxon>
        <taxon>Fungi incertae sedis</taxon>
        <taxon>Mucoromycota</taxon>
        <taxon>Glomeromycotina</taxon>
        <taxon>Glomeromycetes</taxon>
        <taxon>Diversisporales</taxon>
        <taxon>Gigasporaceae</taxon>
        <taxon>Racocetra</taxon>
    </lineage>
</organism>
<sequence>LNRKRKRVKVEDNNSSTSEELNIIVNDEKELVENEEINNYERHSN</sequence>
<reference evidence="1" key="1">
    <citation type="submission" date="2021-06" db="EMBL/GenBank/DDBJ databases">
        <authorList>
            <person name="Kallberg Y."/>
            <person name="Tangrot J."/>
            <person name="Rosling A."/>
        </authorList>
    </citation>
    <scope>NUCLEOTIDE SEQUENCE</scope>
    <source>
        <strain evidence="1">MA461A</strain>
    </source>
</reference>
<feature type="non-terminal residue" evidence="1">
    <location>
        <position position="1"/>
    </location>
</feature>
<keyword evidence="2" id="KW-1185">Reference proteome</keyword>
<dbReference type="EMBL" id="CAJVQC010000465">
    <property type="protein sequence ID" value="CAG8471536.1"/>
    <property type="molecule type" value="Genomic_DNA"/>
</dbReference>
<comment type="caution">
    <text evidence="1">The sequence shown here is derived from an EMBL/GenBank/DDBJ whole genome shotgun (WGS) entry which is preliminary data.</text>
</comment>
<name>A0ACA9KG94_9GLOM</name>
<gene>
    <name evidence="1" type="ORF">RPERSI_LOCUS604</name>
</gene>
<proteinExistence type="predicted"/>
<accession>A0ACA9KG94</accession>
<dbReference type="Proteomes" id="UP000789920">
    <property type="component" value="Unassembled WGS sequence"/>
</dbReference>
<protein>
    <submittedName>
        <fullName evidence="1">9169_t:CDS:1</fullName>
    </submittedName>
</protein>